<dbReference type="InterPro" id="IPR001559">
    <property type="entry name" value="Phosphotriesterase"/>
</dbReference>
<reference evidence="4 5" key="1">
    <citation type="journal article" date="2013" name="Int. J. Syst. Evol. Microbiol.">
        <title>Roseomonas aerophila sp. nov., isolated from air.</title>
        <authorList>
            <person name="Kim S.J."/>
            <person name="Weon H.Y."/>
            <person name="Ahn J.H."/>
            <person name="Hong S.B."/>
            <person name="Seok S.J."/>
            <person name="Whang K.S."/>
            <person name="Kwon S.W."/>
        </authorList>
    </citation>
    <scope>NUCLEOTIDE SEQUENCE [LARGE SCALE GENOMIC DNA]</scope>
    <source>
        <strain evidence="4 5">NBRC 108923</strain>
    </source>
</reference>
<keyword evidence="2" id="KW-0378">Hydrolase</keyword>
<dbReference type="Proteomes" id="UP000626026">
    <property type="component" value="Unassembled WGS sequence"/>
</dbReference>
<evidence type="ECO:0000256" key="1">
    <source>
        <dbReference type="ARBA" id="ARBA00022723"/>
    </source>
</evidence>
<name>A0ABR7RFN8_9PROT</name>
<comment type="caution">
    <text evidence="4">The sequence shown here is derived from an EMBL/GenBank/DDBJ whole genome shotgun (WGS) entry which is preliminary data.</text>
</comment>
<dbReference type="PANTHER" id="PTHR10819">
    <property type="entry name" value="PHOSPHOTRIESTERASE-RELATED"/>
    <property type="match status" value="1"/>
</dbReference>
<dbReference type="InterPro" id="IPR017947">
    <property type="entry name" value="AryldialkylPase_Zn-BS"/>
</dbReference>
<accession>A0ABR7RFN8</accession>
<gene>
    <name evidence="4" type="ORF">IBL26_00775</name>
</gene>
<sequence>MTRLTRDQMRGKAQTVLGLIDPADLGSTLMHEHLIWNITPPGQRSDPPPPSRLDLQQWWNLEVSEIKVESNTTQLDVGVATRAAAEVVQKGGRTIVELTIGGLMPNPEGLAQASRDSGAHIVMGSGHYVHDYQDPANADRSLEELAQEMVDQVQLGAWGTGIRAGLLGEIGCQWPWTDLEKKMLHAACLAQQETGAALTIHPARHQDHPWMLVEFLRAHGADLSRTIIDHIDRTIFDDDRLFRLADAGVVLEWDLFGQESCYYAPNIDIDMPNDGQRLRDIRKVIDRGHGGQVVISHDICHTVHMSEFGGWGYAHIYKKVLPLARRRGFTEAELDKIMVGTPRRLLTFI</sequence>
<dbReference type="InterPro" id="IPR032466">
    <property type="entry name" value="Metal_Hydrolase"/>
</dbReference>
<dbReference type="PROSITE" id="PS01322">
    <property type="entry name" value="PHOSPHOTRIESTERASE_1"/>
    <property type="match status" value="1"/>
</dbReference>
<dbReference type="PANTHER" id="PTHR10819:SF3">
    <property type="entry name" value="PHOSPHOTRIESTERASE-RELATED PROTEIN"/>
    <property type="match status" value="1"/>
</dbReference>
<dbReference type="EMBL" id="JACTVA010000001">
    <property type="protein sequence ID" value="MBC9205352.1"/>
    <property type="molecule type" value="Genomic_DNA"/>
</dbReference>
<proteinExistence type="inferred from homology"/>
<evidence type="ECO:0000313" key="5">
    <source>
        <dbReference type="Proteomes" id="UP000626026"/>
    </source>
</evidence>
<evidence type="ECO:0000256" key="3">
    <source>
        <dbReference type="PROSITE-ProRule" id="PRU00679"/>
    </source>
</evidence>
<dbReference type="PROSITE" id="PS51347">
    <property type="entry name" value="PHOSPHOTRIESTERASE_2"/>
    <property type="match status" value="1"/>
</dbReference>
<comment type="caution">
    <text evidence="3">Lacks conserved residue(s) required for the propagation of feature annotation.</text>
</comment>
<keyword evidence="5" id="KW-1185">Reference proteome</keyword>
<protein>
    <submittedName>
        <fullName evidence="4">Aryldialkylphosphatase</fullName>
    </submittedName>
</protein>
<comment type="similarity">
    <text evidence="3">Belongs to the metallo-dependent hydrolases superfamily. Phosphotriesterase family.</text>
</comment>
<dbReference type="Pfam" id="PF02126">
    <property type="entry name" value="PTE"/>
    <property type="match status" value="1"/>
</dbReference>
<dbReference type="RefSeq" id="WP_187782524.1">
    <property type="nucleotide sequence ID" value="NZ_JACTVA010000001.1"/>
</dbReference>
<dbReference type="SUPFAM" id="SSF51556">
    <property type="entry name" value="Metallo-dependent hydrolases"/>
    <property type="match status" value="1"/>
</dbReference>
<organism evidence="4 5">
    <name type="scientific">Teichococcus aerophilus</name>
    <dbReference type="NCBI Taxonomy" id="1224513"/>
    <lineage>
        <taxon>Bacteria</taxon>
        <taxon>Pseudomonadati</taxon>
        <taxon>Pseudomonadota</taxon>
        <taxon>Alphaproteobacteria</taxon>
        <taxon>Acetobacterales</taxon>
        <taxon>Roseomonadaceae</taxon>
        <taxon>Roseomonas</taxon>
    </lineage>
</organism>
<dbReference type="Gene3D" id="3.20.20.140">
    <property type="entry name" value="Metal-dependent hydrolases"/>
    <property type="match status" value="1"/>
</dbReference>
<keyword evidence="1" id="KW-0479">Metal-binding</keyword>
<evidence type="ECO:0000313" key="4">
    <source>
        <dbReference type="EMBL" id="MBC9205352.1"/>
    </source>
</evidence>
<evidence type="ECO:0000256" key="2">
    <source>
        <dbReference type="ARBA" id="ARBA00022801"/>
    </source>
</evidence>